<proteinExistence type="inferred from homology"/>
<dbReference type="PANTHER" id="PTHR48022">
    <property type="entry name" value="PLASTIDIC GLUCOSE TRANSPORTER 4"/>
    <property type="match status" value="1"/>
</dbReference>
<feature type="transmembrane region" description="Helical" evidence="10">
    <location>
        <begin position="129"/>
        <end position="151"/>
    </location>
</feature>
<dbReference type="InParanoid" id="K0KFX4"/>
<feature type="transmembrane region" description="Helical" evidence="10">
    <location>
        <begin position="319"/>
        <end position="342"/>
    </location>
</feature>
<feature type="transmembrane region" description="Helical" evidence="10">
    <location>
        <begin position="349"/>
        <end position="369"/>
    </location>
</feature>
<dbReference type="GO" id="GO:0005886">
    <property type="term" value="C:plasma membrane"/>
    <property type="evidence" value="ECO:0007669"/>
    <property type="project" value="UniProtKB-ARBA"/>
</dbReference>
<dbReference type="Pfam" id="PF00083">
    <property type="entry name" value="Sugar_tr"/>
    <property type="match status" value="1"/>
</dbReference>
<evidence type="ECO:0000313" key="13">
    <source>
        <dbReference type="Proteomes" id="UP000009328"/>
    </source>
</evidence>
<dbReference type="CDD" id="cd17356">
    <property type="entry name" value="MFS_HXT"/>
    <property type="match status" value="1"/>
</dbReference>
<dbReference type="InterPro" id="IPR020846">
    <property type="entry name" value="MFS_dom"/>
</dbReference>
<evidence type="ECO:0000256" key="5">
    <source>
        <dbReference type="ARBA" id="ARBA00022692"/>
    </source>
</evidence>
<keyword evidence="8" id="KW-0325">Glycoprotein</keyword>
<feature type="transmembrane region" description="Helical" evidence="10">
    <location>
        <begin position="415"/>
        <end position="438"/>
    </location>
</feature>
<feature type="transmembrane region" description="Helical" evidence="10">
    <location>
        <begin position="77"/>
        <end position="97"/>
    </location>
</feature>
<evidence type="ECO:0000313" key="12">
    <source>
        <dbReference type="EMBL" id="CCH41816.1"/>
    </source>
</evidence>
<dbReference type="HOGENOM" id="CLU_001265_30_1_1"/>
<dbReference type="SUPFAM" id="SSF103473">
    <property type="entry name" value="MFS general substrate transporter"/>
    <property type="match status" value="1"/>
</dbReference>
<sequence length="544" mass="59380">MGNPLRRIFKTEEKTEGSTFMAVFVGLFAACGGLLFGYDTGLINGVLAMPYVLKHFPQDHPGINGGEGYFTSSEHSLIVSILSVGTFVGAMLAPFLNDTIGRRLTLIFSCAVVFNIGVILQVASHSVPLLIAGRVIAGLGVGLLSSTVPLYQSEASPKWIRGAVVSCYQFAITIGLLLASCVNQGTKDLNSSASYRVPFAIQFVFSIFLSLGMFFLPETPRFYISKSKNDDAMNSLSRLRKLPVNHPALVDELGEIVANYEVELSQGSSSWADCFSFSNSQFKRLMTGIFIQAFQQLTGINFIFYFGTTFFKNSGIKNGFTITLITNIVNVICTIPGILLVDVIGRRKLLISGAIGMSTSELLIAIIGATTNSDAANKCMIAFTCTFIAFFASTWGTGAWVVTGEIFPLRTRAKSIAMSTASNWLWNFAIAFATPYLVDDAPGSARLKSNVFFIWGGCNFLCILFAWALVYETKGLSLEDVDDLYEKIPRAWKSKHYVPVEHKFSRAIAGDQVYDETKADFQNIEDTKSGALLEHRSASISDSV</sequence>
<keyword evidence="3 9" id="KW-0813">Transport</keyword>
<keyword evidence="7 10" id="KW-0472">Membrane</keyword>
<dbReference type="PROSITE" id="PS00216">
    <property type="entry name" value="SUGAR_TRANSPORT_1"/>
    <property type="match status" value="1"/>
</dbReference>
<dbReference type="InterPro" id="IPR005828">
    <property type="entry name" value="MFS_sugar_transport-like"/>
</dbReference>
<comment type="caution">
    <text evidence="12">The sequence shown here is derived from an EMBL/GenBank/DDBJ whole genome shotgun (WGS) entry which is preliminary data.</text>
</comment>
<evidence type="ECO:0000256" key="10">
    <source>
        <dbReference type="SAM" id="Phobius"/>
    </source>
</evidence>
<dbReference type="Proteomes" id="UP000009328">
    <property type="component" value="Unassembled WGS sequence"/>
</dbReference>
<dbReference type="EMBL" id="CAIF01000029">
    <property type="protein sequence ID" value="CCH41816.1"/>
    <property type="molecule type" value="Genomic_DNA"/>
</dbReference>
<dbReference type="PROSITE" id="PS00217">
    <property type="entry name" value="SUGAR_TRANSPORT_2"/>
    <property type="match status" value="1"/>
</dbReference>
<comment type="similarity">
    <text evidence="2 9">Belongs to the major facilitator superfamily. Sugar transporter (TC 2.A.1.1) family.</text>
</comment>
<dbReference type="InterPro" id="IPR003663">
    <property type="entry name" value="Sugar/inositol_transpt"/>
</dbReference>
<dbReference type="GO" id="GO:0005536">
    <property type="term" value="F:D-glucose binding"/>
    <property type="evidence" value="ECO:0007669"/>
    <property type="project" value="UniProtKB-ARBA"/>
</dbReference>
<keyword evidence="4" id="KW-0762">Sugar transport</keyword>
<dbReference type="GO" id="GO:0005351">
    <property type="term" value="F:carbohydrate:proton symporter activity"/>
    <property type="evidence" value="ECO:0007669"/>
    <property type="project" value="TreeGrafter"/>
</dbReference>
<keyword evidence="5 10" id="KW-0812">Transmembrane</keyword>
<feature type="transmembrane region" description="Helical" evidence="10">
    <location>
        <begin position="450"/>
        <end position="470"/>
    </location>
</feature>
<evidence type="ECO:0000256" key="4">
    <source>
        <dbReference type="ARBA" id="ARBA00022597"/>
    </source>
</evidence>
<evidence type="ECO:0000256" key="6">
    <source>
        <dbReference type="ARBA" id="ARBA00022989"/>
    </source>
</evidence>
<reference evidence="12 13" key="1">
    <citation type="journal article" date="2012" name="Eukaryot. Cell">
        <title>Draft genome sequence of Wickerhamomyces ciferrii NRRL Y-1031 F-60-10.</title>
        <authorList>
            <person name="Schneider J."/>
            <person name="Andrea H."/>
            <person name="Blom J."/>
            <person name="Jaenicke S."/>
            <person name="Ruckert C."/>
            <person name="Schorsch C."/>
            <person name="Szczepanowski R."/>
            <person name="Farwick M."/>
            <person name="Goesmann A."/>
            <person name="Puhler A."/>
            <person name="Schaffer S."/>
            <person name="Tauch A."/>
            <person name="Kohler T."/>
            <person name="Brinkrolf K."/>
        </authorList>
    </citation>
    <scope>NUCLEOTIDE SEQUENCE [LARGE SCALE GENOMIC DNA]</scope>
    <source>
        <strain evidence="13">ATCC 14091 / BCRC 22168 / CBS 111 / JCM 3599 / NBRC 0793 / NRRL Y-1031 F-60-10</strain>
    </source>
</reference>
<evidence type="ECO:0000259" key="11">
    <source>
        <dbReference type="PROSITE" id="PS50850"/>
    </source>
</evidence>
<dbReference type="NCBIfam" id="TIGR00879">
    <property type="entry name" value="SP"/>
    <property type="match status" value="1"/>
</dbReference>
<organism evidence="12 13">
    <name type="scientific">Wickerhamomyces ciferrii (strain ATCC 14091 / BCRC 22168 / CBS 111 / JCM 3599 / NBRC 0793 / NRRL Y-1031 F-60-10)</name>
    <name type="common">Yeast</name>
    <name type="synonym">Pichia ciferrii</name>
    <dbReference type="NCBI Taxonomy" id="1206466"/>
    <lineage>
        <taxon>Eukaryota</taxon>
        <taxon>Fungi</taxon>
        <taxon>Dikarya</taxon>
        <taxon>Ascomycota</taxon>
        <taxon>Saccharomycotina</taxon>
        <taxon>Saccharomycetes</taxon>
        <taxon>Phaffomycetales</taxon>
        <taxon>Wickerhamomycetaceae</taxon>
        <taxon>Wickerhamomyces</taxon>
    </lineage>
</organism>
<dbReference type="AlphaFoldDB" id="K0KFX4"/>
<protein>
    <submittedName>
        <fullName evidence="12">Hexose transporter 2</fullName>
    </submittedName>
</protein>
<dbReference type="eggNOG" id="KOG0254">
    <property type="taxonomic scope" value="Eukaryota"/>
</dbReference>
<feature type="transmembrane region" description="Helical" evidence="10">
    <location>
        <begin position="285"/>
        <end position="307"/>
    </location>
</feature>
<feature type="transmembrane region" description="Helical" evidence="10">
    <location>
        <begin position="163"/>
        <end position="185"/>
    </location>
</feature>
<dbReference type="InterPro" id="IPR050360">
    <property type="entry name" value="MFS_Sugar_Transporters"/>
</dbReference>
<dbReference type="PANTHER" id="PTHR48022:SF17">
    <property type="entry name" value="HEXOSE TRANSPORTER"/>
    <property type="match status" value="1"/>
</dbReference>
<feature type="transmembrane region" description="Helical" evidence="10">
    <location>
        <begin position="104"/>
        <end position="123"/>
    </location>
</feature>
<keyword evidence="6 10" id="KW-1133">Transmembrane helix</keyword>
<dbReference type="InterPro" id="IPR036259">
    <property type="entry name" value="MFS_trans_sf"/>
</dbReference>
<feature type="domain" description="Major facilitator superfamily (MFS) profile" evidence="11">
    <location>
        <begin position="25"/>
        <end position="474"/>
    </location>
</feature>
<evidence type="ECO:0000256" key="8">
    <source>
        <dbReference type="ARBA" id="ARBA00023180"/>
    </source>
</evidence>
<keyword evidence="13" id="KW-1185">Reference proteome</keyword>
<dbReference type="Gene3D" id="1.20.1250.20">
    <property type="entry name" value="MFS general substrate transporter like domains"/>
    <property type="match status" value="1"/>
</dbReference>
<comment type="subcellular location">
    <subcellularLocation>
        <location evidence="1">Membrane</location>
        <topology evidence="1">Multi-pass membrane protein</topology>
    </subcellularLocation>
</comment>
<accession>K0KFX4</accession>
<gene>
    <name evidence="12" type="primary">KHT11</name>
    <name evidence="12" type="ORF">BN7_1355</name>
</gene>
<dbReference type="PROSITE" id="PS51257">
    <property type="entry name" value="PROKAR_LIPOPROTEIN"/>
    <property type="match status" value="1"/>
</dbReference>
<dbReference type="GO" id="GO:0010255">
    <property type="term" value="P:glucose mediated signaling pathway"/>
    <property type="evidence" value="ECO:0007669"/>
    <property type="project" value="UniProtKB-ARBA"/>
</dbReference>
<feature type="transmembrane region" description="Helical" evidence="10">
    <location>
        <begin position="381"/>
        <end position="403"/>
    </location>
</feature>
<name>K0KFX4_WICCF</name>
<dbReference type="FunFam" id="1.20.1250.20:FF:000115">
    <property type="entry name" value="High-affinity glucose transporter"/>
    <property type="match status" value="1"/>
</dbReference>
<evidence type="ECO:0000256" key="7">
    <source>
        <dbReference type="ARBA" id="ARBA00023136"/>
    </source>
</evidence>
<evidence type="ECO:0000256" key="3">
    <source>
        <dbReference type="ARBA" id="ARBA00022448"/>
    </source>
</evidence>
<evidence type="ECO:0000256" key="2">
    <source>
        <dbReference type="ARBA" id="ARBA00010992"/>
    </source>
</evidence>
<evidence type="ECO:0000256" key="9">
    <source>
        <dbReference type="RuleBase" id="RU003346"/>
    </source>
</evidence>
<dbReference type="InterPro" id="IPR005829">
    <property type="entry name" value="Sugar_transporter_CS"/>
</dbReference>
<evidence type="ECO:0000256" key="1">
    <source>
        <dbReference type="ARBA" id="ARBA00004141"/>
    </source>
</evidence>
<feature type="transmembrane region" description="Helical" evidence="10">
    <location>
        <begin position="197"/>
        <end position="216"/>
    </location>
</feature>
<dbReference type="PRINTS" id="PR00171">
    <property type="entry name" value="SUGRTRNSPORT"/>
</dbReference>
<feature type="transmembrane region" description="Helical" evidence="10">
    <location>
        <begin position="20"/>
        <end position="38"/>
    </location>
</feature>
<dbReference type="PROSITE" id="PS50850">
    <property type="entry name" value="MFS"/>
    <property type="match status" value="1"/>
</dbReference>